<dbReference type="PANTHER" id="PTHR45826">
    <property type="entry name" value="POLYAMINE TRANSPORTER PUT1"/>
    <property type="match status" value="1"/>
</dbReference>
<dbReference type="AlphaFoldDB" id="A0A923NQ14"/>
<feature type="transmembrane region" description="Helical" evidence="7">
    <location>
        <begin position="186"/>
        <end position="205"/>
    </location>
</feature>
<dbReference type="PIRSF" id="PIRSF006060">
    <property type="entry name" value="AA_transporter"/>
    <property type="match status" value="1"/>
</dbReference>
<dbReference type="EMBL" id="JACRYT010000015">
    <property type="protein sequence ID" value="MBC6680600.1"/>
    <property type="molecule type" value="Genomic_DNA"/>
</dbReference>
<dbReference type="Gene3D" id="1.20.1740.10">
    <property type="entry name" value="Amino acid/polyamine transporter I"/>
    <property type="match status" value="1"/>
</dbReference>
<evidence type="ECO:0000256" key="2">
    <source>
        <dbReference type="ARBA" id="ARBA00022448"/>
    </source>
</evidence>
<dbReference type="RefSeq" id="WP_187303695.1">
    <property type="nucleotide sequence ID" value="NZ_CBCTON010000012.1"/>
</dbReference>
<keyword evidence="3" id="KW-1003">Cell membrane</keyword>
<comment type="subcellular location">
    <subcellularLocation>
        <location evidence="1">Cell membrane</location>
        <topology evidence="1">Multi-pass membrane protein</topology>
    </subcellularLocation>
</comment>
<feature type="transmembrane region" description="Helical" evidence="7">
    <location>
        <begin position="325"/>
        <end position="344"/>
    </location>
</feature>
<protein>
    <submittedName>
        <fullName evidence="8">APC family permease</fullName>
    </submittedName>
</protein>
<name>A0A923NQ14_9FIRM</name>
<organism evidence="8 9">
    <name type="scientific">Zhenpiania hominis</name>
    <dbReference type="NCBI Taxonomy" id="2763644"/>
    <lineage>
        <taxon>Bacteria</taxon>
        <taxon>Bacillati</taxon>
        <taxon>Bacillota</taxon>
        <taxon>Clostridia</taxon>
        <taxon>Peptostreptococcales</taxon>
        <taxon>Anaerovoracaceae</taxon>
        <taxon>Zhenpiania</taxon>
    </lineage>
</organism>
<evidence type="ECO:0000256" key="6">
    <source>
        <dbReference type="ARBA" id="ARBA00023136"/>
    </source>
</evidence>
<dbReference type="Proteomes" id="UP000602647">
    <property type="component" value="Unassembled WGS sequence"/>
</dbReference>
<sequence>MSHKKTKISLVGLIAMICVTVAGGGFGIEDLVGSVGPGMTMLVFIAIPFVWSLPFGLSSAELSSAYPEDGGMYTWAKEGLGEKAGFVSGWCYTIAGFVEPATFAVLSANYLKMLIPVEVNDFIYWLLCACLISLFAVINILGIKLVSNMATVITILAIIPFLVLIVLSFMNIEYSPVKPIHPQDMSFLEAAGQGLLIGIWFNTGFETISTMSGEIEHGEKLVPKAIVIAVPIISIMYILFVIPALAAVGNWQSWSSEGPLSFVEIGGILGGAPLRWAFVVAGGLASMMILCEYILAYAHVMASFSRKGQFFQIFSKEHKTRKTPYAAIIILSLVSIVLCTSGSFIEFVGIASILYAVPVIMMFIANIKLRVQNPDLQLPFKVPLGNKTYCIYLCFPIAIYGASIFADNWIVGLGLAATSIPAYLFFKKLYRGGRYWAERHQELPVEGEEALSA</sequence>
<evidence type="ECO:0000256" key="7">
    <source>
        <dbReference type="SAM" id="Phobius"/>
    </source>
</evidence>
<evidence type="ECO:0000256" key="4">
    <source>
        <dbReference type="ARBA" id="ARBA00022692"/>
    </source>
</evidence>
<dbReference type="GO" id="GO:0022857">
    <property type="term" value="F:transmembrane transporter activity"/>
    <property type="evidence" value="ECO:0007669"/>
    <property type="project" value="InterPro"/>
</dbReference>
<proteinExistence type="predicted"/>
<reference evidence="8" key="1">
    <citation type="submission" date="2020-08" db="EMBL/GenBank/DDBJ databases">
        <title>Genome public.</title>
        <authorList>
            <person name="Liu C."/>
            <person name="Sun Q."/>
        </authorList>
    </citation>
    <scope>NUCLEOTIDE SEQUENCE</scope>
    <source>
        <strain evidence="8">BX12</strain>
    </source>
</reference>
<dbReference type="PANTHER" id="PTHR45826:SF2">
    <property type="entry name" value="AMINO ACID TRANSPORTER"/>
    <property type="match status" value="1"/>
</dbReference>
<feature type="transmembrane region" description="Helical" evidence="7">
    <location>
        <begin position="350"/>
        <end position="367"/>
    </location>
</feature>
<dbReference type="InterPro" id="IPR044566">
    <property type="entry name" value="RMV1-like"/>
</dbReference>
<feature type="transmembrane region" description="Helical" evidence="7">
    <location>
        <begin position="149"/>
        <end position="174"/>
    </location>
</feature>
<feature type="transmembrane region" description="Helical" evidence="7">
    <location>
        <begin position="284"/>
        <end position="304"/>
    </location>
</feature>
<keyword evidence="9" id="KW-1185">Reference proteome</keyword>
<keyword evidence="5 7" id="KW-1133">Transmembrane helix</keyword>
<feature type="transmembrane region" description="Helical" evidence="7">
    <location>
        <begin position="225"/>
        <end position="248"/>
    </location>
</feature>
<evidence type="ECO:0000313" key="9">
    <source>
        <dbReference type="Proteomes" id="UP000602647"/>
    </source>
</evidence>
<feature type="transmembrane region" description="Helical" evidence="7">
    <location>
        <begin position="409"/>
        <end position="426"/>
    </location>
</feature>
<evidence type="ECO:0000256" key="5">
    <source>
        <dbReference type="ARBA" id="ARBA00022989"/>
    </source>
</evidence>
<keyword evidence="4 7" id="KW-0812">Transmembrane</keyword>
<comment type="caution">
    <text evidence="8">The sequence shown here is derived from an EMBL/GenBank/DDBJ whole genome shotgun (WGS) entry which is preliminary data.</text>
</comment>
<feature type="transmembrane region" description="Helical" evidence="7">
    <location>
        <begin position="388"/>
        <end position="403"/>
    </location>
</feature>
<evidence type="ECO:0000256" key="3">
    <source>
        <dbReference type="ARBA" id="ARBA00022475"/>
    </source>
</evidence>
<keyword evidence="6 7" id="KW-0472">Membrane</keyword>
<evidence type="ECO:0000313" key="8">
    <source>
        <dbReference type="EMBL" id="MBC6680600.1"/>
    </source>
</evidence>
<dbReference type="InterPro" id="IPR002293">
    <property type="entry name" value="AA/rel_permease1"/>
</dbReference>
<feature type="transmembrane region" description="Helical" evidence="7">
    <location>
        <begin position="39"/>
        <end position="57"/>
    </location>
</feature>
<accession>A0A923NQ14</accession>
<dbReference type="GO" id="GO:0005886">
    <property type="term" value="C:plasma membrane"/>
    <property type="evidence" value="ECO:0007669"/>
    <property type="project" value="UniProtKB-SubCell"/>
</dbReference>
<keyword evidence="2" id="KW-0813">Transport</keyword>
<dbReference type="Pfam" id="PF13520">
    <property type="entry name" value="AA_permease_2"/>
    <property type="match status" value="1"/>
</dbReference>
<gene>
    <name evidence="8" type="ORF">H9L42_12290</name>
</gene>
<feature type="transmembrane region" description="Helical" evidence="7">
    <location>
        <begin position="122"/>
        <end position="143"/>
    </location>
</feature>
<evidence type="ECO:0000256" key="1">
    <source>
        <dbReference type="ARBA" id="ARBA00004651"/>
    </source>
</evidence>